<feature type="transmembrane region" description="Helical" evidence="1">
    <location>
        <begin position="1011"/>
        <end position="1032"/>
    </location>
</feature>
<feature type="domain" description="Farnesoic acid O-methyl transferase" evidence="3">
    <location>
        <begin position="146"/>
        <end position="262"/>
    </location>
</feature>
<sequence>MIIKINICVRIYLLFILINIINTTNGVPPDLTYIVKTNESGYINPLCIGDGDVLTSAVTWIYPIPDIFEKLPTIVSTYAPQRNIEYSCSFGKLKKCNNIWQTNGWQNSNFDTYNFIPIIDSRWENFPTYLTSNSTKEYNIRVDIPNTFEIGFSIRASRNAEIFVCEGWNPKTYACYYLNIGGLDNKQSFLRKYKNGFHDKFTKNDTKLVKFKSEFNMLSEDEWKTYSLSLKNNGVIILKDVFNNTTLLNYNDKVVLKPINFIVRSKNERALWKIHKNDFMFTNKTGILKFGPEIELYGNELCISLYILICTQCRINFFIKNNKGKEMLKEITNNGDTVWVEVKLQKHNVYEKFIQLYVETDYLNITKKKHGFWAIDDVRVCIPNELKITYLSINMTFNDFHQSHVTCQSLKHSNWRPIHQISSKSSVGEVVCNTSTSTSIKLVWKSTSEDKNFDEHSIIQYEGVDICKYDKDHNTSMLTNNLRRKSQGFVIDKNNEIEIKDLVPYTLYNISFWNVVDGTKKLFEMNTLSTDIPTKEELPRLIKMSTSDTINEIIWNKPKCNVTYGPIIYQLYVKNENGNDSRYYIDVMTKYKFENLQPFTNYTLEITSARQIENLNNTKLSIKTIHNFTTKAGIAPKVENLELYSTDKWSASLRFDIPKLPGGIPKLVQIRWCHPLFLSGCLFEIHNLTKCALWDFKYCNNVTSLVKGNKYQFSVAIKNENTFSYGTEESINGTAEERVPGKPSNISYKMIDCNKLNGDCNLNITWMHPFKQNATITMFDVILNETSYTFVGDTLKTIHEIVKVKDKAYQRMYHCIVKYIIINTPYKLFVRAVNDEYKGDFEEILIKTDSMENYVDQTPEFVECTNETMKFKLPKLSRRLRSSTLIVIVQNYDNNKQHMINDIVKLEMFGNRYKLCNEFGDTWVAKAINLSTTDSQLVVVGDRSLSYIPQLKKNILNKSLKPNTEYCFTFVVINEHDSSETITVYHSKHLFTQRNTHAEKQEDNSDEAVNAAVYVVPIIFIIGLGIAAIWFARKHFTKRSILNDEHIYESMPFDDYLPDAVSNENYDRLIHK</sequence>
<dbReference type="Pfam" id="PF12248">
    <property type="entry name" value="Methyltransf_FA"/>
    <property type="match status" value="1"/>
</dbReference>
<keyword evidence="5" id="KW-1185">Reference proteome</keyword>
<evidence type="ECO:0000313" key="5">
    <source>
        <dbReference type="Proteomes" id="UP001353858"/>
    </source>
</evidence>
<evidence type="ECO:0000259" key="3">
    <source>
        <dbReference type="Pfam" id="PF12248"/>
    </source>
</evidence>
<gene>
    <name evidence="4" type="ORF">RN001_001165</name>
</gene>
<evidence type="ECO:0000256" key="1">
    <source>
        <dbReference type="SAM" id="Phobius"/>
    </source>
</evidence>
<feature type="signal peptide" evidence="2">
    <location>
        <begin position="1"/>
        <end position="26"/>
    </location>
</feature>
<keyword evidence="1" id="KW-1133">Transmembrane helix</keyword>
<dbReference type="PANTHER" id="PTHR46957:SF3">
    <property type="entry name" value="CYTOKINE RECEPTOR"/>
    <property type="match status" value="1"/>
</dbReference>
<dbReference type="SUPFAM" id="SSF49265">
    <property type="entry name" value="Fibronectin type III"/>
    <property type="match status" value="2"/>
</dbReference>
<dbReference type="InterPro" id="IPR013783">
    <property type="entry name" value="Ig-like_fold"/>
</dbReference>
<dbReference type="AlphaFoldDB" id="A0AAN7SL24"/>
<dbReference type="InterPro" id="IPR036116">
    <property type="entry name" value="FN3_sf"/>
</dbReference>
<dbReference type="EMBL" id="JARPUR010000001">
    <property type="protein sequence ID" value="KAK4884894.1"/>
    <property type="molecule type" value="Genomic_DNA"/>
</dbReference>
<evidence type="ECO:0000313" key="4">
    <source>
        <dbReference type="EMBL" id="KAK4884894.1"/>
    </source>
</evidence>
<evidence type="ECO:0000256" key="2">
    <source>
        <dbReference type="SAM" id="SignalP"/>
    </source>
</evidence>
<protein>
    <recommendedName>
        <fullName evidence="3">Farnesoic acid O-methyl transferase domain-containing protein</fullName>
    </recommendedName>
</protein>
<dbReference type="PANTHER" id="PTHR46957">
    <property type="entry name" value="CYTOKINE RECEPTOR"/>
    <property type="match status" value="1"/>
</dbReference>
<dbReference type="InterPro" id="IPR022041">
    <property type="entry name" value="Methyltransf_FA"/>
</dbReference>
<name>A0AAN7SL24_9COLE</name>
<dbReference type="Gene3D" id="2.60.40.10">
    <property type="entry name" value="Immunoglobulins"/>
    <property type="match status" value="2"/>
</dbReference>
<reference evidence="5" key="1">
    <citation type="submission" date="2023-01" db="EMBL/GenBank/DDBJ databases">
        <title>Key to firefly adult light organ development and bioluminescence: homeobox transcription factors regulate luciferase expression and transportation to peroxisome.</title>
        <authorList>
            <person name="Fu X."/>
        </authorList>
    </citation>
    <scope>NUCLEOTIDE SEQUENCE [LARGE SCALE GENOMIC DNA]</scope>
</reference>
<dbReference type="InterPro" id="IPR003961">
    <property type="entry name" value="FN3_dom"/>
</dbReference>
<proteinExistence type="predicted"/>
<comment type="caution">
    <text evidence="4">The sequence shown here is derived from an EMBL/GenBank/DDBJ whole genome shotgun (WGS) entry which is preliminary data.</text>
</comment>
<keyword evidence="1" id="KW-0812">Transmembrane</keyword>
<keyword evidence="1" id="KW-0472">Membrane</keyword>
<feature type="chain" id="PRO_5042857766" description="Farnesoic acid O-methyl transferase domain-containing protein" evidence="2">
    <location>
        <begin position="27"/>
        <end position="1072"/>
    </location>
</feature>
<keyword evidence="2" id="KW-0732">Signal</keyword>
<dbReference type="InterPro" id="IPR050713">
    <property type="entry name" value="RTP_Phos/Ushers"/>
</dbReference>
<dbReference type="GO" id="GO:0016020">
    <property type="term" value="C:membrane"/>
    <property type="evidence" value="ECO:0007669"/>
    <property type="project" value="UniProtKB-SubCell"/>
</dbReference>
<accession>A0AAN7SL24</accession>
<dbReference type="CDD" id="cd00063">
    <property type="entry name" value="FN3"/>
    <property type="match status" value="1"/>
</dbReference>
<organism evidence="4 5">
    <name type="scientific">Aquatica leii</name>
    <dbReference type="NCBI Taxonomy" id="1421715"/>
    <lineage>
        <taxon>Eukaryota</taxon>
        <taxon>Metazoa</taxon>
        <taxon>Ecdysozoa</taxon>
        <taxon>Arthropoda</taxon>
        <taxon>Hexapoda</taxon>
        <taxon>Insecta</taxon>
        <taxon>Pterygota</taxon>
        <taxon>Neoptera</taxon>
        <taxon>Endopterygota</taxon>
        <taxon>Coleoptera</taxon>
        <taxon>Polyphaga</taxon>
        <taxon>Elateriformia</taxon>
        <taxon>Elateroidea</taxon>
        <taxon>Lampyridae</taxon>
        <taxon>Luciolinae</taxon>
        <taxon>Aquatica</taxon>
    </lineage>
</organism>
<dbReference type="Proteomes" id="UP001353858">
    <property type="component" value="Unassembled WGS sequence"/>
</dbReference>